<name>G7WPI0_METH6</name>
<dbReference type="KEGG" id="mhi:Mhar_1823"/>
<keyword evidence="2" id="KW-1003">Cell membrane</keyword>
<dbReference type="Gene3D" id="3.30.450.20">
    <property type="entry name" value="PAS domain"/>
    <property type="match status" value="2"/>
</dbReference>
<dbReference type="STRING" id="1110509.Mhar_1823"/>
<evidence type="ECO:0000256" key="1">
    <source>
        <dbReference type="ARBA" id="ARBA00004651"/>
    </source>
</evidence>
<evidence type="ECO:0000256" key="4">
    <source>
        <dbReference type="ARBA" id="ARBA00022989"/>
    </source>
</evidence>
<dbReference type="GeneID" id="12510994"/>
<keyword evidence="8" id="KW-1185">Reference proteome</keyword>
<proteinExistence type="predicted"/>
<dbReference type="InterPro" id="IPR033480">
    <property type="entry name" value="sCache_2"/>
</dbReference>
<accession>G7WPI0</accession>
<keyword evidence="4" id="KW-1133">Transmembrane helix</keyword>
<evidence type="ECO:0000256" key="2">
    <source>
        <dbReference type="ARBA" id="ARBA00022475"/>
    </source>
</evidence>
<evidence type="ECO:0000256" key="5">
    <source>
        <dbReference type="ARBA" id="ARBA00023136"/>
    </source>
</evidence>
<evidence type="ECO:0000259" key="6">
    <source>
        <dbReference type="SMART" id="SM01049"/>
    </source>
</evidence>
<feature type="domain" description="Single Cache" evidence="6">
    <location>
        <begin position="57"/>
        <end position="141"/>
    </location>
</feature>
<evidence type="ECO:0000256" key="3">
    <source>
        <dbReference type="ARBA" id="ARBA00022692"/>
    </source>
</evidence>
<dbReference type="RefSeq" id="WP_014587361.1">
    <property type="nucleotide sequence ID" value="NC_017527.1"/>
</dbReference>
<evidence type="ECO:0000313" key="8">
    <source>
        <dbReference type="Proteomes" id="UP000005877"/>
    </source>
</evidence>
<reference evidence="7 8" key="1">
    <citation type="journal article" date="2012" name="PLoS ONE">
        <title>The genome characteristics and predicted function of methyl-group oxidation pathway in the obligate aceticlastic methanogens, Methanosaeta spp.</title>
        <authorList>
            <person name="Zhu J."/>
            <person name="Zheng H."/>
            <person name="Ai G."/>
            <person name="Zhang G."/>
            <person name="Liu D."/>
            <person name="Liu X."/>
            <person name="Dong X."/>
        </authorList>
    </citation>
    <scope>NUCLEOTIDE SEQUENCE [LARGE SCALE GENOMIC DNA]</scope>
    <source>
        <strain evidence="7 8">6Ac</strain>
    </source>
</reference>
<dbReference type="EMBL" id="CP003117">
    <property type="protein sequence ID" value="AET65181.1"/>
    <property type="molecule type" value="Genomic_DNA"/>
</dbReference>
<keyword evidence="3" id="KW-0812">Transmembrane</keyword>
<dbReference type="GO" id="GO:0005886">
    <property type="term" value="C:plasma membrane"/>
    <property type="evidence" value="ECO:0007669"/>
    <property type="project" value="UniProtKB-SubCell"/>
</dbReference>
<feature type="domain" description="Single Cache" evidence="6">
    <location>
        <begin position="193"/>
        <end position="277"/>
    </location>
</feature>
<dbReference type="PATRIC" id="fig|1110509.7.peg.2022"/>
<dbReference type="SMART" id="SM01049">
    <property type="entry name" value="Cache_2"/>
    <property type="match status" value="2"/>
</dbReference>
<dbReference type="Proteomes" id="UP000005877">
    <property type="component" value="Chromosome"/>
</dbReference>
<dbReference type="OrthoDB" id="134664at2157"/>
<evidence type="ECO:0000313" key="7">
    <source>
        <dbReference type="EMBL" id="AET65181.1"/>
    </source>
</evidence>
<organism evidence="7 8">
    <name type="scientific">Methanothrix harundinacea (strain 6Ac)</name>
    <name type="common">Methanosaeta harundinacea</name>
    <dbReference type="NCBI Taxonomy" id="1110509"/>
    <lineage>
        <taxon>Archaea</taxon>
        <taxon>Methanobacteriati</taxon>
        <taxon>Methanobacteriota</taxon>
        <taxon>Stenosarchaea group</taxon>
        <taxon>Methanomicrobia</taxon>
        <taxon>Methanotrichales</taxon>
        <taxon>Methanotrichaceae</taxon>
        <taxon>Methanothrix</taxon>
    </lineage>
</organism>
<keyword evidence="5" id="KW-0472">Membrane</keyword>
<dbReference type="Pfam" id="PF08269">
    <property type="entry name" value="dCache_2"/>
    <property type="match status" value="1"/>
</dbReference>
<comment type="subcellular location">
    <subcellularLocation>
        <location evidence="1">Cell membrane</location>
        <topology evidence="1">Multi-pass membrane protein</topology>
    </subcellularLocation>
</comment>
<dbReference type="HOGENOM" id="CLU_048847_0_0_2"/>
<protein>
    <submittedName>
        <fullName evidence="7">Cache, type 2 domain protein</fullName>
    </submittedName>
</protein>
<sequence length="329" mass="36294">MRRKDDGRGWFCTVVSMLVLDMNSKNILLAIFFFLVGAALLVPAALGEAEGEEEENPAPIAPEKVDELVAFVQSAVAFAQEKGREAALEEFSKKNGSFVRGELYIYAYDFNGTNIAHPFKPDWIGESKINETDSNGVLYIRNLVNAARPGYGFTYFIFPNPADGGRDEFKIGYAMKVDDGWWLGSGLYLPEVSASFDQEERDGLVAYVEEAKSFALANGREGGLAVYNDPSGSFTRDGRYIFAYDYDGVTLALPHQPELLGSSRIEASDPIGVRFIREAIETASLGRGYIYYIYPDSSRGMRPALKLSYVSDVDGSWFLGSGIYAEVPV</sequence>
<dbReference type="InterPro" id="IPR004010">
    <property type="entry name" value="Double_Cache_2"/>
</dbReference>
<gene>
    <name evidence="7" type="ordered locus">Mhar_1823</name>
</gene>
<dbReference type="AlphaFoldDB" id="G7WPI0"/>